<dbReference type="InterPro" id="IPR013783">
    <property type="entry name" value="Ig-like_fold"/>
</dbReference>
<dbReference type="SMART" id="SM00701">
    <property type="entry name" value="PGRP"/>
    <property type="match status" value="1"/>
</dbReference>
<dbReference type="GO" id="GO:0008270">
    <property type="term" value="F:zinc ion binding"/>
    <property type="evidence" value="ECO:0007669"/>
    <property type="project" value="InterPro"/>
</dbReference>
<dbReference type="InterPro" id="IPR036505">
    <property type="entry name" value="Amidase/PGRP_sf"/>
</dbReference>
<comment type="caution">
    <text evidence="4">The sequence shown here is derived from an EMBL/GenBank/DDBJ whole genome shotgun (WGS) entry which is preliminary data.</text>
</comment>
<dbReference type="Gene3D" id="2.60.40.10">
    <property type="entry name" value="Immunoglobulins"/>
    <property type="match status" value="1"/>
</dbReference>
<dbReference type="PANTHER" id="PTHR11022:SF41">
    <property type="entry name" value="PEPTIDOGLYCAN-RECOGNITION PROTEIN LC-RELATED"/>
    <property type="match status" value="1"/>
</dbReference>
<dbReference type="Gene3D" id="2.60.120.260">
    <property type="entry name" value="Galactose-binding domain-like"/>
    <property type="match status" value="1"/>
</dbReference>
<organism evidence="4 5">
    <name type="scientific">Thermomonospora cellulosilytica</name>
    <dbReference type="NCBI Taxonomy" id="1411118"/>
    <lineage>
        <taxon>Bacteria</taxon>
        <taxon>Bacillati</taxon>
        <taxon>Actinomycetota</taxon>
        <taxon>Actinomycetes</taxon>
        <taxon>Streptosporangiales</taxon>
        <taxon>Thermomonosporaceae</taxon>
        <taxon>Thermomonospora</taxon>
    </lineage>
</organism>
<dbReference type="InterPro" id="IPR015510">
    <property type="entry name" value="PGRP"/>
</dbReference>
<dbReference type="Gene3D" id="3.40.80.10">
    <property type="entry name" value="Peptidoglycan recognition protein-like"/>
    <property type="match status" value="1"/>
</dbReference>
<dbReference type="InterPro" id="IPR002502">
    <property type="entry name" value="Amidase_domain"/>
</dbReference>
<dbReference type="Proteomes" id="UP000539313">
    <property type="component" value="Unassembled WGS sequence"/>
</dbReference>
<dbReference type="EMBL" id="JACJII010000001">
    <property type="protein sequence ID" value="MBA9006825.1"/>
    <property type="molecule type" value="Genomic_DNA"/>
</dbReference>
<keyword evidence="5" id="KW-1185">Reference proteome</keyword>
<dbReference type="SUPFAM" id="SSF55846">
    <property type="entry name" value="N-acetylmuramoyl-L-alanine amidase-like"/>
    <property type="match status" value="1"/>
</dbReference>
<accession>A0A7W3RC11</accession>
<protein>
    <recommendedName>
        <fullName evidence="3">Peptidoglycan recognition protein family domain-containing protein</fullName>
    </recommendedName>
</protein>
<dbReference type="InterPro" id="IPR006619">
    <property type="entry name" value="PGRP_domain_met/bac"/>
</dbReference>
<reference evidence="4 5" key="1">
    <citation type="submission" date="2020-08" db="EMBL/GenBank/DDBJ databases">
        <title>Sequencing the genomes of 1000 actinobacteria strains.</title>
        <authorList>
            <person name="Klenk H.-P."/>
        </authorList>
    </citation>
    <scope>NUCLEOTIDE SEQUENCE [LARGE SCALE GENOMIC DNA]</scope>
    <source>
        <strain evidence="4 5">DSM 45823</strain>
    </source>
</reference>
<feature type="domain" description="Peptidoglycan recognition protein family" evidence="3">
    <location>
        <begin position="249"/>
        <end position="393"/>
    </location>
</feature>
<dbReference type="CDD" id="cd06583">
    <property type="entry name" value="PGRP"/>
    <property type="match status" value="1"/>
</dbReference>
<evidence type="ECO:0000313" key="4">
    <source>
        <dbReference type="EMBL" id="MBA9006825.1"/>
    </source>
</evidence>
<comment type="similarity">
    <text evidence="1">Belongs to the N-acetylmuramoyl-L-alanine amidase 2 family.</text>
</comment>
<feature type="compositionally biased region" description="Low complexity" evidence="2">
    <location>
        <begin position="189"/>
        <end position="232"/>
    </location>
</feature>
<feature type="compositionally biased region" description="Basic and acidic residues" evidence="2">
    <location>
        <begin position="149"/>
        <end position="161"/>
    </location>
</feature>
<feature type="region of interest" description="Disordered" evidence="2">
    <location>
        <begin position="102"/>
        <end position="247"/>
    </location>
</feature>
<dbReference type="GO" id="GO:0005975">
    <property type="term" value="P:carbohydrate metabolic process"/>
    <property type="evidence" value="ECO:0007669"/>
    <property type="project" value="UniProtKB-ARBA"/>
</dbReference>
<dbReference type="RefSeq" id="WP_220500333.1">
    <property type="nucleotide sequence ID" value="NZ_JACJII010000001.1"/>
</dbReference>
<dbReference type="Pfam" id="PF01510">
    <property type="entry name" value="Amidase_2"/>
    <property type="match status" value="1"/>
</dbReference>
<dbReference type="GO" id="GO:0009253">
    <property type="term" value="P:peptidoglycan catabolic process"/>
    <property type="evidence" value="ECO:0007669"/>
    <property type="project" value="InterPro"/>
</dbReference>
<evidence type="ECO:0000313" key="5">
    <source>
        <dbReference type="Proteomes" id="UP000539313"/>
    </source>
</evidence>
<sequence length="745" mass="76542">MNRRVTVALGTAGALVAGGAVYVLAVDSPAESSPEPRPGRVHTMALRPMSGQGGMGLPARKTEPFSLLGVSWDDVKARVDGPVRVRTRSAVTGRWSPWRLVETGEADAPDAGAPNERPSRGATEPLWVGPSNGVEVTVNGKGGPLPKGLRVDLVDPGDGRARKPRQTPRAAGPAPGDMVLAAATGTPDPTASPSESTTAPAEPEPTTTAPAEPASPTPTTSPSGEPSTSPSASPTPPPAAAATSTAPRPAIVARAGWGADEGLVRNPPSYAPQLKVVFTHHTAGTNDYTCAESPAIIRSIMLYHVQTNGWDDIGYNFLVDKCGTIYEGRGGGADRPVIGAHTYGFNTGSTGVAVLGDHTTTAPADAAVGAIAKVAAWKLGLHGGDPAGTAQMTTTIDNGKFPAGVTVTFNTIAAHRDGYQTECPGDQLYGRLGAIRTQAKAWSTPATSVTLTSVGGATKVGTTYYTKGTVTLGWPSAAVSRYEVLVDDKVVATAPGSATSARVTLAAGTRKVQVRAVNINGTTATSPVHTMVSDATAPVFGTAPALTVRSGASVGTNSTIPVRLGWKVTDNTLLHSLKATSPTAYTFATNASAWWSTAKNNTAQAWTLAAADAAGNTRTASITRTAVLVHDTSASRSGTWQTWSGTSNLGGKAYASKTKGASASYTFTGRSVGLIFQRRTTTGAAHIYVDGVKVATVDTRASSNTYRHVLWTHNWSTSGKHTVKIVVAGTSGRPTVVTDGAAYVK</sequence>
<evidence type="ECO:0000256" key="1">
    <source>
        <dbReference type="ARBA" id="ARBA00007553"/>
    </source>
</evidence>
<gene>
    <name evidence="4" type="ORF">HNR21_005707</name>
</gene>
<evidence type="ECO:0000256" key="2">
    <source>
        <dbReference type="SAM" id="MobiDB-lite"/>
    </source>
</evidence>
<evidence type="ECO:0000259" key="3">
    <source>
        <dbReference type="SMART" id="SM00701"/>
    </source>
</evidence>
<dbReference type="GO" id="GO:0008745">
    <property type="term" value="F:N-acetylmuramoyl-L-alanine amidase activity"/>
    <property type="evidence" value="ECO:0007669"/>
    <property type="project" value="InterPro"/>
</dbReference>
<name>A0A7W3RC11_9ACTN</name>
<dbReference type="PANTHER" id="PTHR11022">
    <property type="entry name" value="PEPTIDOGLYCAN RECOGNITION PROTEIN"/>
    <property type="match status" value="1"/>
</dbReference>
<dbReference type="AlphaFoldDB" id="A0A7W3RC11"/>
<proteinExistence type="inferred from homology"/>